<evidence type="ECO:0000313" key="2">
    <source>
        <dbReference type="Proteomes" id="UP000076532"/>
    </source>
</evidence>
<keyword evidence="2" id="KW-1185">Reference proteome</keyword>
<dbReference type="Proteomes" id="UP000076532">
    <property type="component" value="Unassembled WGS sequence"/>
</dbReference>
<organism evidence="1 2">
    <name type="scientific">Athelia psychrophila</name>
    <dbReference type="NCBI Taxonomy" id="1759441"/>
    <lineage>
        <taxon>Eukaryota</taxon>
        <taxon>Fungi</taxon>
        <taxon>Dikarya</taxon>
        <taxon>Basidiomycota</taxon>
        <taxon>Agaricomycotina</taxon>
        <taxon>Agaricomycetes</taxon>
        <taxon>Agaricomycetidae</taxon>
        <taxon>Atheliales</taxon>
        <taxon>Atheliaceae</taxon>
        <taxon>Athelia</taxon>
    </lineage>
</organism>
<name>A0A166R1D3_9AGAM</name>
<proteinExistence type="predicted"/>
<dbReference type="AlphaFoldDB" id="A0A166R1D3"/>
<reference evidence="1 2" key="1">
    <citation type="journal article" date="2016" name="Mol. Biol. Evol.">
        <title>Comparative Genomics of Early-Diverging Mushroom-Forming Fungi Provides Insights into the Origins of Lignocellulose Decay Capabilities.</title>
        <authorList>
            <person name="Nagy L.G."/>
            <person name="Riley R."/>
            <person name="Tritt A."/>
            <person name="Adam C."/>
            <person name="Daum C."/>
            <person name="Floudas D."/>
            <person name="Sun H."/>
            <person name="Yadav J.S."/>
            <person name="Pangilinan J."/>
            <person name="Larsson K.H."/>
            <person name="Matsuura K."/>
            <person name="Barry K."/>
            <person name="Labutti K."/>
            <person name="Kuo R."/>
            <person name="Ohm R.A."/>
            <person name="Bhattacharya S.S."/>
            <person name="Shirouzu T."/>
            <person name="Yoshinaga Y."/>
            <person name="Martin F.M."/>
            <person name="Grigoriev I.V."/>
            <person name="Hibbett D.S."/>
        </authorList>
    </citation>
    <scope>NUCLEOTIDE SEQUENCE [LARGE SCALE GENOMIC DNA]</scope>
    <source>
        <strain evidence="1 2">CBS 109695</strain>
    </source>
</reference>
<evidence type="ECO:0000313" key="1">
    <source>
        <dbReference type="EMBL" id="KZP27793.1"/>
    </source>
</evidence>
<sequence>MDHDLRRHRLLLGLPFLTRVVNNVWNRSAQLLVFDCRKRDLRRVHPSKEDIPLAIGKLPAEDVQKVEDVRQEAWLGFKVVREGASDALRTHGAPAAGVEAPTGCEAPWALRVPRYLRATPRASVLALAVALAYVAVGPARSVAAVPVLADGQKGLERHDEGRLLGVGPHYERKATNYKLEDLARQGYRAWLLAPRAEARQLFFCRLLIQLACRGFLMTLNDFGFMLHPTFASQKLGPMELTDLALLHVQCSLG</sequence>
<dbReference type="EMBL" id="KV417507">
    <property type="protein sequence ID" value="KZP27793.1"/>
    <property type="molecule type" value="Genomic_DNA"/>
</dbReference>
<gene>
    <name evidence="1" type="ORF">FIBSPDRAFT_886341</name>
</gene>
<protein>
    <submittedName>
        <fullName evidence="1">Uncharacterized protein</fullName>
    </submittedName>
</protein>
<accession>A0A166R1D3</accession>